<dbReference type="EMBL" id="CAACVG010014001">
    <property type="protein sequence ID" value="VEN62586.1"/>
    <property type="molecule type" value="Genomic_DNA"/>
</dbReference>
<gene>
    <name evidence="4" type="ORF">CALMAC_LOCUS19675</name>
</gene>
<dbReference type="InterPro" id="IPR017937">
    <property type="entry name" value="Thioredoxin_CS"/>
</dbReference>
<dbReference type="AlphaFoldDB" id="A0A653DQT4"/>
<evidence type="ECO:0000313" key="4">
    <source>
        <dbReference type="EMBL" id="VEN62586.1"/>
    </source>
</evidence>
<dbReference type="Proteomes" id="UP000410492">
    <property type="component" value="Unassembled WGS sequence"/>
</dbReference>
<reference evidence="4 5" key="1">
    <citation type="submission" date="2019-01" db="EMBL/GenBank/DDBJ databases">
        <authorList>
            <person name="Sayadi A."/>
        </authorList>
    </citation>
    <scope>NUCLEOTIDE SEQUENCE [LARGE SCALE GENOMIC DNA]</scope>
</reference>
<proteinExistence type="inferred from homology"/>
<dbReference type="PANTHER" id="PTHR45672:SF3">
    <property type="entry name" value="THIOREDOXIN DOMAIN-CONTAINING PROTEIN 5"/>
    <property type="match status" value="1"/>
</dbReference>
<name>A0A653DQT4_CALMS</name>
<dbReference type="InterPro" id="IPR051063">
    <property type="entry name" value="PDI"/>
</dbReference>
<dbReference type="SUPFAM" id="SSF52833">
    <property type="entry name" value="Thioredoxin-like"/>
    <property type="match status" value="1"/>
</dbReference>
<feature type="domain" description="Thioredoxin" evidence="3">
    <location>
        <begin position="61"/>
        <end position="195"/>
    </location>
</feature>
<dbReference type="OrthoDB" id="71336at2759"/>
<dbReference type="Pfam" id="PF00085">
    <property type="entry name" value="Thioredoxin"/>
    <property type="match status" value="1"/>
</dbReference>
<organism evidence="4 5">
    <name type="scientific">Callosobruchus maculatus</name>
    <name type="common">Southern cowpea weevil</name>
    <name type="synonym">Pulse bruchid</name>
    <dbReference type="NCBI Taxonomy" id="64391"/>
    <lineage>
        <taxon>Eukaryota</taxon>
        <taxon>Metazoa</taxon>
        <taxon>Ecdysozoa</taxon>
        <taxon>Arthropoda</taxon>
        <taxon>Hexapoda</taxon>
        <taxon>Insecta</taxon>
        <taxon>Pterygota</taxon>
        <taxon>Neoptera</taxon>
        <taxon>Endopterygota</taxon>
        <taxon>Coleoptera</taxon>
        <taxon>Polyphaga</taxon>
        <taxon>Cucujiformia</taxon>
        <taxon>Chrysomeloidea</taxon>
        <taxon>Chrysomelidae</taxon>
        <taxon>Bruchinae</taxon>
        <taxon>Bruchini</taxon>
        <taxon>Callosobruchus</taxon>
    </lineage>
</organism>
<evidence type="ECO:0000256" key="2">
    <source>
        <dbReference type="ARBA" id="ARBA00022729"/>
    </source>
</evidence>
<feature type="non-terminal residue" evidence="4">
    <location>
        <position position="1"/>
    </location>
</feature>
<protein>
    <recommendedName>
        <fullName evidence="3">Thioredoxin domain-containing protein</fullName>
    </recommendedName>
</protein>
<evidence type="ECO:0000259" key="3">
    <source>
        <dbReference type="PROSITE" id="PS51352"/>
    </source>
</evidence>
<dbReference type="PANTHER" id="PTHR45672">
    <property type="entry name" value="PROTEIN DISULFIDE-ISOMERASE C17H9.14C-RELATED"/>
    <property type="match status" value="1"/>
</dbReference>
<dbReference type="PROSITE" id="PS00194">
    <property type="entry name" value="THIOREDOXIN_1"/>
    <property type="match status" value="1"/>
</dbReference>
<comment type="similarity">
    <text evidence="1">Belongs to the protein disulfide isomerase family.</text>
</comment>
<dbReference type="InterPro" id="IPR013766">
    <property type="entry name" value="Thioredoxin_domain"/>
</dbReference>
<accession>A0A653DQT4</accession>
<dbReference type="Gene3D" id="3.40.30.10">
    <property type="entry name" value="Glutaredoxin"/>
    <property type="match status" value="1"/>
</dbReference>
<evidence type="ECO:0000313" key="5">
    <source>
        <dbReference type="Proteomes" id="UP000410492"/>
    </source>
</evidence>
<dbReference type="PRINTS" id="PR00421">
    <property type="entry name" value="THIOREDOXIN"/>
</dbReference>
<keyword evidence="2" id="KW-0732">Signal</keyword>
<dbReference type="GO" id="GO:0005783">
    <property type="term" value="C:endoplasmic reticulum"/>
    <property type="evidence" value="ECO:0007669"/>
    <property type="project" value="TreeGrafter"/>
</dbReference>
<dbReference type="GO" id="GO:0003756">
    <property type="term" value="F:protein disulfide isomerase activity"/>
    <property type="evidence" value="ECO:0007669"/>
    <property type="project" value="TreeGrafter"/>
</dbReference>
<sequence>ANCLNSQLTNRRHRSDAAGTRRLCRGVLTCDVGDICVTSSTGINKNIEKYKGERQHENLKAFVEQMMQPDGISRESGKITDLPPDPISVGELTADTFKLGVGSGLSFVKFFAPWCGHCKRLSPIWDNLAEKFGKTNDVHISKVDCTLTANKQLCNDENIEGFPTLILYRDGIRISEYSGTRTLEDLSDFVSKHLERHDEL</sequence>
<evidence type="ECO:0000256" key="1">
    <source>
        <dbReference type="ARBA" id="ARBA00006347"/>
    </source>
</evidence>
<dbReference type="PROSITE" id="PS51352">
    <property type="entry name" value="THIOREDOXIN_2"/>
    <property type="match status" value="1"/>
</dbReference>
<dbReference type="GO" id="GO:0006457">
    <property type="term" value="P:protein folding"/>
    <property type="evidence" value="ECO:0007669"/>
    <property type="project" value="TreeGrafter"/>
</dbReference>
<dbReference type="InterPro" id="IPR036249">
    <property type="entry name" value="Thioredoxin-like_sf"/>
</dbReference>
<keyword evidence="5" id="KW-1185">Reference proteome</keyword>